<evidence type="ECO:0000313" key="2">
    <source>
        <dbReference type="Proteomes" id="UP000326396"/>
    </source>
</evidence>
<evidence type="ECO:0000313" key="1">
    <source>
        <dbReference type="EMBL" id="KAD6454917.1"/>
    </source>
</evidence>
<name>A0A5N6PKG6_9ASTR</name>
<gene>
    <name evidence="1" type="ORF">E3N88_09623</name>
</gene>
<dbReference type="AlphaFoldDB" id="A0A5N6PKG6"/>
<dbReference type="EMBL" id="SZYD01000004">
    <property type="protein sequence ID" value="KAD6454917.1"/>
    <property type="molecule type" value="Genomic_DNA"/>
</dbReference>
<keyword evidence="2" id="KW-1185">Reference proteome</keyword>
<protein>
    <recommendedName>
        <fullName evidence="3">Ubiquitin-like protease family profile domain-containing protein</fullName>
    </recommendedName>
</protein>
<dbReference type="InterPro" id="IPR038765">
    <property type="entry name" value="Papain-like_cys_pep_sf"/>
</dbReference>
<dbReference type="Proteomes" id="UP000326396">
    <property type="component" value="Linkage Group LG12"/>
</dbReference>
<sequence length="622" mass="71462">MGFGGLLSLQVEGVPQRMGFYVVDMFDEVNMEIRVPCENIKVDEESLHNLLGVPKDGVDLLSRDAKKVRTPGVTGWRKKYDKDYITPSDIDYFSDDTDVGKINWWKYIISRLKDCKKGWERKATSPFKGGLTILTDLDRLKGREHVEVASGCFGDGEIMKMAKLEWSTENQENIEGSKVTFDDICFEQLKGIQRMLTNSFEEKRETEKRIQFLYKKNKVDARLEVICSSYEEIYNSKPGLTDDDHGEGAGHNVEMKGYDTGEGVEDDVRIDAISLNGDETVEILLDQKEANFFDCKGDPADVTAKAFDLKGDETIEVLVEQKDLTISNAKESSGARTFEGNPLKVDLELTNENNQPIWDKTPCTVAKKQMLKKVTFLDKDDVCISMIYTKEEEAVWRYLFKNEIMPYIFETEDGLLAESRMLKTLSVGTQIAADVIDCWVAVLNNEERMAGNEQAKRLFCGPFVFKEWMLKQKRVDPSIRLAAFEKCIYQAIGRVEKLKNLKQYEVIIFPLIEMNHFYIIVQDLKNPGFYLIDNMDPDETVVSIIDHNDYYKKDTPYKVKHIIVDYLFKWKHPMKKELERATIVSLGLPWATIGNITNCGVFVMRHMEMFRSNCHKAFNCGF</sequence>
<reference evidence="1 2" key="1">
    <citation type="submission" date="2019-05" db="EMBL/GenBank/DDBJ databases">
        <title>Mikania micrantha, genome provides insights into the molecular mechanism of rapid growth.</title>
        <authorList>
            <person name="Liu B."/>
        </authorList>
    </citation>
    <scope>NUCLEOTIDE SEQUENCE [LARGE SCALE GENOMIC DNA]</scope>
    <source>
        <strain evidence="1">NLD-2019</strain>
        <tissue evidence="1">Leaf</tissue>
    </source>
</reference>
<comment type="caution">
    <text evidence="1">The sequence shown here is derived from an EMBL/GenBank/DDBJ whole genome shotgun (WGS) entry which is preliminary data.</text>
</comment>
<accession>A0A5N6PKG6</accession>
<dbReference type="SUPFAM" id="SSF54001">
    <property type="entry name" value="Cysteine proteinases"/>
    <property type="match status" value="1"/>
</dbReference>
<proteinExistence type="predicted"/>
<evidence type="ECO:0008006" key="3">
    <source>
        <dbReference type="Google" id="ProtNLM"/>
    </source>
</evidence>
<dbReference type="OrthoDB" id="696486at2759"/>
<organism evidence="1 2">
    <name type="scientific">Mikania micrantha</name>
    <name type="common">bitter vine</name>
    <dbReference type="NCBI Taxonomy" id="192012"/>
    <lineage>
        <taxon>Eukaryota</taxon>
        <taxon>Viridiplantae</taxon>
        <taxon>Streptophyta</taxon>
        <taxon>Embryophyta</taxon>
        <taxon>Tracheophyta</taxon>
        <taxon>Spermatophyta</taxon>
        <taxon>Magnoliopsida</taxon>
        <taxon>eudicotyledons</taxon>
        <taxon>Gunneridae</taxon>
        <taxon>Pentapetalae</taxon>
        <taxon>asterids</taxon>
        <taxon>campanulids</taxon>
        <taxon>Asterales</taxon>
        <taxon>Asteraceae</taxon>
        <taxon>Asteroideae</taxon>
        <taxon>Heliantheae alliance</taxon>
        <taxon>Eupatorieae</taxon>
        <taxon>Mikania</taxon>
    </lineage>
</organism>
<dbReference type="Gene3D" id="3.40.395.10">
    <property type="entry name" value="Adenoviral Proteinase, Chain A"/>
    <property type="match status" value="1"/>
</dbReference>